<sequence length="1149" mass="115842">MDPPPPGRYPAVGRPAAYGGGPPAGAPRYAAASAQSATPPLGAVPGGGAYSDGRMTGAPPAGGRPMGAPPAGARPTGAPAGARPIGAPPVGARPMGAPPAGARPMGAPPMAAGRGISGVPGGAVGPVGGVGPGGAAVPGRAVGPGGSVGPNGPGGPIRPGGPASPGGSVTPGGPVAPSGPGGAGGYSPVAAAAAPRYPTSAPASRYPTPGAPPAGRYPAPAPAYGGAPGAPAGARPAYPEPPAMGGPPGGAAAGNVGAGVGGVSAGGVGAGNPTPQPPLGSMVSVTDARFLPRPPFSGADVAARVVSGDSPPAPVSSSAIGAMGPAPGGMTGQVFSSAGASSAITAACPPEAHVPTSPLLVRLTNRVFPQSSTLATKYGLPLGAVIHPMSGDAPPVPLINFGQMGIVRCTRCRAYINFMCVFTDAGRRWRCCLCQFLNGTPNEYYAALDGSGKRTDARQRPELTHGSVEFVAPTDYMVRPPMPPVYVFIVETTVASATSGLLVTAVNAIRKALDLLPDDGRTKVALLTYDVALHFHCFKAGEDAEPSSLVVADVEDMFLPCPEDVLVPLDECRPSLIKALERLPSALPAPAPAGTPVAPSPSCLGAALQGAFLLMERWGGKMMVLAASRPTVGPGALRERGDPGALGADRERGLLAPDIPFYRKLAVDFTRKQISVDMFLATPPPGPFVDVASLSPLCKYTGGDFVYMPCFTVAGDGDRLSRSVCRQLGRETGLEAVMRVRATKGVRCGNFHGRFFLRNTDLLALPNSDADSAYGVQFSFDDAALTTGMFVVQTALLYTSTRGERRIRVHTVAAPVSRSVPEMLASADAGATANLLVRTTADGVRERRVDDIRRSMVDKLVAALAVYRGMTKNSPADAAAQSLAAGTGPQLLLPDGLTLLPLLMHGLLQSPILSRDGAAAFGMRMDDKAALLSSVDAMSVARTCAFLYPNVLPVWPPSSWGPDVDTPLASGPATNGGPAALPVHAHDERCRNPLATPLPANGWPALSGALHAESAILVDDGRSLVLWVGPSAAAGLCSALGCALDVNALRAALLAASPPPLTAAAVGDHTGDVAAPTPAGILLLRAVAAFRRARPASTDVVVVAGGANPGHKRVMGCMVEESSPPPADPSYKDFLVELLRQVNLKVSKG</sequence>
<organism evidence="1 2">
    <name type="scientific">Pyropia yezoensis</name>
    <name type="common">Susabi-nori</name>
    <name type="synonym">Porphyra yezoensis</name>
    <dbReference type="NCBI Taxonomy" id="2788"/>
    <lineage>
        <taxon>Eukaryota</taxon>
        <taxon>Rhodophyta</taxon>
        <taxon>Bangiophyceae</taxon>
        <taxon>Bangiales</taxon>
        <taxon>Bangiaceae</taxon>
        <taxon>Pyropia</taxon>
    </lineage>
</organism>
<evidence type="ECO:0000313" key="2">
    <source>
        <dbReference type="Proteomes" id="UP000798662"/>
    </source>
</evidence>
<name>A0ACC3C143_PYRYE</name>
<comment type="caution">
    <text evidence="1">The sequence shown here is derived from an EMBL/GenBank/DDBJ whole genome shotgun (WGS) entry which is preliminary data.</text>
</comment>
<keyword evidence="2" id="KW-1185">Reference proteome</keyword>
<reference evidence="1" key="1">
    <citation type="submission" date="2019-11" db="EMBL/GenBank/DDBJ databases">
        <title>Nori genome reveals adaptations in red seaweeds to the harsh intertidal environment.</title>
        <authorList>
            <person name="Wang D."/>
            <person name="Mao Y."/>
        </authorList>
    </citation>
    <scope>NUCLEOTIDE SEQUENCE</scope>
    <source>
        <tissue evidence="1">Gametophyte</tissue>
    </source>
</reference>
<dbReference type="EMBL" id="CM020619">
    <property type="protein sequence ID" value="KAK1863578.1"/>
    <property type="molecule type" value="Genomic_DNA"/>
</dbReference>
<protein>
    <submittedName>
        <fullName evidence="1">Uncharacterized protein</fullName>
    </submittedName>
</protein>
<evidence type="ECO:0000313" key="1">
    <source>
        <dbReference type="EMBL" id="KAK1863578.1"/>
    </source>
</evidence>
<dbReference type="Proteomes" id="UP000798662">
    <property type="component" value="Chromosome 2"/>
</dbReference>
<accession>A0ACC3C143</accession>
<proteinExistence type="predicted"/>
<gene>
    <name evidence="1" type="ORF">I4F81_006132</name>
</gene>